<dbReference type="EMBL" id="CP012199">
    <property type="protein sequence ID" value="AMG75620.1"/>
    <property type="molecule type" value="Genomic_DNA"/>
</dbReference>
<dbReference type="SUPFAM" id="SSF51735">
    <property type="entry name" value="NAD(P)-binding Rossmann-fold domains"/>
    <property type="match status" value="1"/>
</dbReference>
<dbReference type="PANTHER" id="PTHR43350">
    <property type="entry name" value="NAD-DEPENDENT ALCOHOL DEHYDROGENASE"/>
    <property type="match status" value="1"/>
</dbReference>
<dbReference type="Proteomes" id="UP000058599">
    <property type="component" value="Chromosome"/>
</dbReference>
<protein>
    <submittedName>
        <fullName evidence="8">Butanediol dehydrogenase</fullName>
    </submittedName>
</protein>
<dbReference type="Gene3D" id="3.40.50.720">
    <property type="entry name" value="NAD(P)-binding Rossmann-like Domain"/>
    <property type="match status" value="1"/>
</dbReference>
<dbReference type="SUPFAM" id="SSF50129">
    <property type="entry name" value="GroES-like"/>
    <property type="match status" value="1"/>
</dbReference>
<dbReference type="InterPro" id="IPR013149">
    <property type="entry name" value="ADH-like_C"/>
</dbReference>
<dbReference type="Gene3D" id="3.90.180.10">
    <property type="entry name" value="Medium-chain alcohol dehydrogenases, catalytic domain"/>
    <property type="match status" value="1"/>
</dbReference>
<sequence length="359" mass="37921">MRAVVSHGKKDFRIESRADPRPGTGEVLVRPLFNGLCFTDKHLFDGHVERAADIVIGHEFSAEIVALGDRVDDWRPGDHVSVDPRIRCGTCLACRAGLETLCPDGGFLGVRGADGGLADLCVAPAYGLYRLPEAVSPLQAACVEAACCATRALRSGAIVPGDNVVLLGLDDYNLFVAQWLKAQGGLVIGVDGASVRREAARGFGAATCLDPSSDNIVRAVRAAMPFGADVVVVALEDYAPAATDYLALAHRLARIQGTVILIRAYGAEPFARIQPSTAWLKELTIRHFGNFFGNEPARGGRDRGDWQVTLDAIGRGILAAPPPQTELVPFSALKTAGDIGALFDGLPGSAAKIVVDMAD</sequence>
<evidence type="ECO:0000256" key="5">
    <source>
        <dbReference type="ARBA" id="ARBA00023002"/>
    </source>
</evidence>
<dbReference type="RefSeq" id="WP_067185498.1">
    <property type="nucleotide sequence ID" value="NZ_CP012199.1"/>
</dbReference>
<comment type="cofactor">
    <cofactor evidence="1">
        <name>Zn(2+)</name>
        <dbReference type="ChEBI" id="CHEBI:29105"/>
    </cofactor>
</comment>
<dbReference type="InterPro" id="IPR011032">
    <property type="entry name" value="GroES-like_sf"/>
</dbReference>
<keyword evidence="3" id="KW-0479">Metal-binding</keyword>
<dbReference type="PANTHER" id="PTHR43350:SF17">
    <property type="entry name" value="NAD-DEPENDENT ALCOHOL DEHYDROGENASE"/>
    <property type="match status" value="1"/>
</dbReference>
<evidence type="ECO:0000313" key="8">
    <source>
        <dbReference type="EMBL" id="AMG75620.1"/>
    </source>
</evidence>
<dbReference type="AlphaFoldDB" id="A0AA86GPP3"/>
<keyword evidence="9" id="KW-1185">Reference proteome</keyword>
<dbReference type="KEGG" id="sgi:SGRAN_3277"/>
<evidence type="ECO:0000259" key="7">
    <source>
        <dbReference type="Pfam" id="PF08240"/>
    </source>
</evidence>
<proteinExistence type="inferred from homology"/>
<dbReference type="GO" id="GO:0046872">
    <property type="term" value="F:metal ion binding"/>
    <property type="evidence" value="ECO:0007669"/>
    <property type="project" value="UniProtKB-KW"/>
</dbReference>
<dbReference type="GO" id="GO:0016491">
    <property type="term" value="F:oxidoreductase activity"/>
    <property type="evidence" value="ECO:0007669"/>
    <property type="project" value="UniProtKB-KW"/>
</dbReference>
<dbReference type="InterPro" id="IPR013154">
    <property type="entry name" value="ADH-like_N"/>
</dbReference>
<evidence type="ECO:0000256" key="3">
    <source>
        <dbReference type="ARBA" id="ARBA00022723"/>
    </source>
</evidence>
<evidence type="ECO:0000256" key="1">
    <source>
        <dbReference type="ARBA" id="ARBA00001947"/>
    </source>
</evidence>
<dbReference type="Pfam" id="PF08240">
    <property type="entry name" value="ADH_N"/>
    <property type="match status" value="1"/>
</dbReference>
<organism evidence="8 9">
    <name type="scientific">Sphingopyxis granuli</name>
    <dbReference type="NCBI Taxonomy" id="267128"/>
    <lineage>
        <taxon>Bacteria</taxon>
        <taxon>Pseudomonadati</taxon>
        <taxon>Pseudomonadota</taxon>
        <taxon>Alphaproteobacteria</taxon>
        <taxon>Sphingomonadales</taxon>
        <taxon>Sphingomonadaceae</taxon>
        <taxon>Sphingopyxis</taxon>
    </lineage>
</organism>
<keyword evidence="4" id="KW-0862">Zinc</keyword>
<keyword evidence="5" id="KW-0560">Oxidoreductase</keyword>
<evidence type="ECO:0000259" key="6">
    <source>
        <dbReference type="Pfam" id="PF00107"/>
    </source>
</evidence>
<dbReference type="InterPro" id="IPR036291">
    <property type="entry name" value="NAD(P)-bd_dom_sf"/>
</dbReference>
<comment type="similarity">
    <text evidence="2">Belongs to the zinc-containing alcohol dehydrogenase family.</text>
</comment>
<feature type="domain" description="Alcohol dehydrogenase-like N-terminal" evidence="7">
    <location>
        <begin position="24"/>
        <end position="133"/>
    </location>
</feature>
<dbReference type="Pfam" id="PF00107">
    <property type="entry name" value="ADH_zinc_N"/>
    <property type="match status" value="1"/>
</dbReference>
<evidence type="ECO:0000313" key="9">
    <source>
        <dbReference type="Proteomes" id="UP000058599"/>
    </source>
</evidence>
<evidence type="ECO:0000256" key="4">
    <source>
        <dbReference type="ARBA" id="ARBA00022833"/>
    </source>
</evidence>
<gene>
    <name evidence="8" type="ORF">SGRAN_3277</name>
</gene>
<evidence type="ECO:0000256" key="2">
    <source>
        <dbReference type="ARBA" id="ARBA00008072"/>
    </source>
</evidence>
<reference evidence="8 9" key="1">
    <citation type="journal article" date="2016" name="BMC Genomics">
        <title>Genomic analysis of the nitrate-respiring Sphingopyxis granuli (formerly Sphingomonas macrogoltabida) strain TFA.</title>
        <authorList>
            <person name="Garcia-Romero I."/>
            <person name="Perez-Pulido A.J."/>
            <person name="Gonzalez-Flores Y.E."/>
            <person name="Reyes-Ramirez F."/>
            <person name="Santero E."/>
            <person name="Floriano B."/>
        </authorList>
    </citation>
    <scope>NUCLEOTIDE SEQUENCE [LARGE SCALE GENOMIC DNA]</scope>
    <source>
        <strain evidence="8 9">TFA</strain>
    </source>
</reference>
<name>A0AA86GPP3_9SPHN</name>
<accession>A0AA86GPP3</accession>
<feature type="domain" description="Alcohol dehydrogenase-like C-terminal" evidence="6">
    <location>
        <begin position="174"/>
        <end position="294"/>
    </location>
</feature>